<dbReference type="PROSITE" id="PS00913">
    <property type="entry name" value="ADH_IRON_1"/>
    <property type="match status" value="1"/>
</dbReference>
<dbReference type="AlphaFoldDB" id="A0A6C2TWG9"/>
<dbReference type="Pfam" id="PF00465">
    <property type="entry name" value="Fe-ADH"/>
    <property type="match status" value="1"/>
</dbReference>
<dbReference type="EMBL" id="CAAHFG010000001">
    <property type="protein sequence ID" value="VGO12025.1"/>
    <property type="molecule type" value="Genomic_DNA"/>
</dbReference>
<evidence type="ECO:0000313" key="7">
    <source>
        <dbReference type="EMBL" id="VGO12025.1"/>
    </source>
</evidence>
<gene>
    <name evidence="7" type="primary">dhaT_1</name>
    <name evidence="7" type="ORF">PDESU_00574</name>
</gene>
<proteinExistence type="inferred from homology"/>
<evidence type="ECO:0000256" key="4">
    <source>
        <dbReference type="ARBA" id="ARBA00023027"/>
    </source>
</evidence>
<accession>A0A6C2TWG9</accession>
<dbReference type="Gene3D" id="3.40.50.1970">
    <property type="match status" value="1"/>
</dbReference>
<dbReference type="FunFam" id="3.40.50.1970:FF:000003">
    <property type="entry name" value="Alcohol dehydrogenase, iron-containing"/>
    <property type="match status" value="1"/>
</dbReference>
<dbReference type="InterPro" id="IPR039697">
    <property type="entry name" value="Alcohol_dehydrogenase_Fe"/>
</dbReference>
<evidence type="ECO:0000256" key="3">
    <source>
        <dbReference type="ARBA" id="ARBA00023002"/>
    </source>
</evidence>
<reference evidence="7 8" key="1">
    <citation type="submission" date="2019-04" db="EMBL/GenBank/DDBJ databases">
        <authorList>
            <person name="Van Vliet M D."/>
        </authorList>
    </citation>
    <scope>NUCLEOTIDE SEQUENCE [LARGE SCALE GENOMIC DNA]</scope>
    <source>
        <strain evidence="7 8">F1</strain>
    </source>
</reference>
<dbReference type="GO" id="GO:0004022">
    <property type="term" value="F:alcohol dehydrogenase (NAD+) activity"/>
    <property type="evidence" value="ECO:0007669"/>
    <property type="project" value="TreeGrafter"/>
</dbReference>
<dbReference type="CDD" id="cd08183">
    <property type="entry name" value="Fe-ADH-like"/>
    <property type="match status" value="1"/>
</dbReference>
<evidence type="ECO:0000259" key="5">
    <source>
        <dbReference type="Pfam" id="PF00465"/>
    </source>
</evidence>
<evidence type="ECO:0000259" key="6">
    <source>
        <dbReference type="Pfam" id="PF25137"/>
    </source>
</evidence>
<protein>
    <submittedName>
        <fullName evidence="7">1,3-propanediol dehydrogenase</fullName>
    </submittedName>
</protein>
<keyword evidence="4" id="KW-0520">NAD</keyword>
<keyword evidence="3" id="KW-0560">Oxidoreductase</keyword>
<comment type="similarity">
    <text evidence="2">Belongs to the iron-containing alcohol dehydrogenase family.</text>
</comment>
<keyword evidence="8" id="KW-1185">Reference proteome</keyword>
<dbReference type="GO" id="GO:0046872">
    <property type="term" value="F:metal ion binding"/>
    <property type="evidence" value="ECO:0007669"/>
    <property type="project" value="InterPro"/>
</dbReference>
<dbReference type="Pfam" id="PF25137">
    <property type="entry name" value="ADH_Fe_C"/>
    <property type="match status" value="1"/>
</dbReference>
<feature type="domain" description="Alcohol dehydrogenase iron-type/glycerol dehydrogenase GldA" evidence="5">
    <location>
        <begin position="9"/>
        <end position="175"/>
    </location>
</feature>
<dbReference type="PANTHER" id="PTHR11496">
    <property type="entry name" value="ALCOHOL DEHYDROGENASE"/>
    <property type="match status" value="1"/>
</dbReference>
<name>A0A6C2TWG9_PONDE</name>
<dbReference type="Gene3D" id="1.20.1090.10">
    <property type="entry name" value="Dehydroquinate synthase-like - alpha domain"/>
    <property type="match status" value="1"/>
</dbReference>
<sequence length="396" mass="41802">MDFEFATAQRIVFGAGKLQELPALAAGLGKKTAFITGRNAERIGPVFQLLKEAGTCPAAFSISGEPTSGRIATLAAQAREQGCDHVVAFGGGSVIDAGKAIAALLTNTRDLMDYLEVIGKGEPLTEDPAPCIAIPTTAGTGAEVTRNSVLLSPEHKVKVSMRHPRMLPTVALVDPELTLSMPPEVTASTGLDAFIQLFEAFVSKKANPLTDGICREGLRRVSRSLYRCYIHGDDIAARTDMAFGSLCGGLALANAGLGAIHGFAGPLGGMFNVPHGMVCAALLQATTRTNYDAMIQRDPQNPALDKFHEAARIMMQDENATIEQALEHLKGIAAQMFVPGLSEYGVSESDIPAIVEKARNASSMKGNPIVLTDEELASILEESLAPPVDGDATLYL</sequence>
<dbReference type="RefSeq" id="WP_136077725.1">
    <property type="nucleotide sequence ID" value="NZ_CAAHFG010000001.1"/>
</dbReference>
<evidence type="ECO:0000313" key="8">
    <source>
        <dbReference type="Proteomes" id="UP000366872"/>
    </source>
</evidence>
<dbReference type="InterPro" id="IPR056798">
    <property type="entry name" value="ADH_Fe_C"/>
</dbReference>
<evidence type="ECO:0000256" key="1">
    <source>
        <dbReference type="ARBA" id="ARBA00001962"/>
    </source>
</evidence>
<dbReference type="SUPFAM" id="SSF56796">
    <property type="entry name" value="Dehydroquinate synthase-like"/>
    <property type="match status" value="1"/>
</dbReference>
<evidence type="ECO:0000256" key="2">
    <source>
        <dbReference type="ARBA" id="ARBA00007358"/>
    </source>
</evidence>
<dbReference type="InterPro" id="IPR001670">
    <property type="entry name" value="ADH_Fe/GldA"/>
</dbReference>
<feature type="domain" description="Fe-containing alcohol dehydrogenase-like C-terminal" evidence="6">
    <location>
        <begin position="186"/>
        <end position="383"/>
    </location>
</feature>
<dbReference type="PANTHER" id="PTHR11496:SF102">
    <property type="entry name" value="ALCOHOL DEHYDROGENASE 4"/>
    <property type="match status" value="1"/>
</dbReference>
<organism evidence="7 8">
    <name type="scientific">Pontiella desulfatans</name>
    <dbReference type="NCBI Taxonomy" id="2750659"/>
    <lineage>
        <taxon>Bacteria</taxon>
        <taxon>Pseudomonadati</taxon>
        <taxon>Kiritimatiellota</taxon>
        <taxon>Kiritimatiellia</taxon>
        <taxon>Kiritimatiellales</taxon>
        <taxon>Pontiellaceae</taxon>
        <taxon>Pontiella</taxon>
    </lineage>
</organism>
<comment type="cofactor">
    <cofactor evidence="1">
        <name>Fe cation</name>
        <dbReference type="ChEBI" id="CHEBI:24875"/>
    </cofactor>
</comment>
<dbReference type="InterPro" id="IPR018211">
    <property type="entry name" value="ADH_Fe_CS"/>
</dbReference>
<dbReference type="Proteomes" id="UP000366872">
    <property type="component" value="Unassembled WGS sequence"/>
</dbReference>